<feature type="domain" description="VanZ-like" evidence="2">
    <location>
        <begin position="13"/>
        <end position="122"/>
    </location>
</feature>
<evidence type="ECO:0000256" key="1">
    <source>
        <dbReference type="SAM" id="Phobius"/>
    </source>
</evidence>
<keyword evidence="1" id="KW-0472">Membrane</keyword>
<dbReference type="PANTHER" id="PTHR36834">
    <property type="entry name" value="MEMBRANE PROTEIN-RELATED"/>
    <property type="match status" value="1"/>
</dbReference>
<evidence type="ECO:0000259" key="2">
    <source>
        <dbReference type="Pfam" id="PF04892"/>
    </source>
</evidence>
<dbReference type="Pfam" id="PF04892">
    <property type="entry name" value="VanZ"/>
    <property type="match status" value="1"/>
</dbReference>
<keyword evidence="4" id="KW-1185">Reference proteome</keyword>
<protein>
    <submittedName>
        <fullName evidence="3">VanZ family protein</fullName>
    </submittedName>
</protein>
<dbReference type="RefSeq" id="WP_285973839.1">
    <property type="nucleotide sequence ID" value="NZ_CP127294.1"/>
</dbReference>
<sequence>MRSWAPWLLAAAVLVVLALTLRPGHLSPPENVNLVPLAGIVDEARNANGRLGLINNAGNIALFVPLGFLASVVTRRKAAVIAALAGLSVVIEIVQYFVGRSADVDDVLLNTLGAALGVLLATAARSRRKTPA</sequence>
<dbReference type="AlphaFoldDB" id="A0A9Y2IQF6"/>
<dbReference type="Proteomes" id="UP001236014">
    <property type="component" value="Chromosome"/>
</dbReference>
<dbReference type="InterPro" id="IPR053150">
    <property type="entry name" value="Teicoplanin_resist-assoc"/>
</dbReference>
<evidence type="ECO:0000313" key="3">
    <source>
        <dbReference type="EMBL" id="WIX83286.1"/>
    </source>
</evidence>
<evidence type="ECO:0000313" key="4">
    <source>
        <dbReference type="Proteomes" id="UP001236014"/>
    </source>
</evidence>
<proteinExistence type="predicted"/>
<keyword evidence="1" id="KW-0812">Transmembrane</keyword>
<accession>A0A9Y2IQF6</accession>
<name>A0A9Y2IQF6_9PSEU</name>
<dbReference type="KEGG" id="acab:QRX50_22240"/>
<organism evidence="3 4">
    <name type="scientific">Amycolatopsis carbonis</name>
    <dbReference type="NCBI Taxonomy" id="715471"/>
    <lineage>
        <taxon>Bacteria</taxon>
        <taxon>Bacillati</taxon>
        <taxon>Actinomycetota</taxon>
        <taxon>Actinomycetes</taxon>
        <taxon>Pseudonocardiales</taxon>
        <taxon>Pseudonocardiaceae</taxon>
        <taxon>Amycolatopsis</taxon>
    </lineage>
</organism>
<reference evidence="3 4" key="1">
    <citation type="submission" date="2023-06" db="EMBL/GenBank/DDBJ databases">
        <authorList>
            <person name="Oyuntsetseg B."/>
            <person name="Kim S.B."/>
        </authorList>
    </citation>
    <scope>NUCLEOTIDE SEQUENCE [LARGE SCALE GENOMIC DNA]</scope>
    <source>
        <strain evidence="3 4">2-15</strain>
    </source>
</reference>
<feature type="transmembrane region" description="Helical" evidence="1">
    <location>
        <begin position="50"/>
        <end position="72"/>
    </location>
</feature>
<dbReference type="InterPro" id="IPR006976">
    <property type="entry name" value="VanZ-like"/>
</dbReference>
<dbReference type="PANTHER" id="PTHR36834:SF1">
    <property type="entry name" value="INTEGRAL MEMBRANE PROTEIN"/>
    <property type="match status" value="1"/>
</dbReference>
<feature type="transmembrane region" description="Helical" evidence="1">
    <location>
        <begin position="104"/>
        <end position="124"/>
    </location>
</feature>
<dbReference type="EMBL" id="CP127294">
    <property type="protein sequence ID" value="WIX83286.1"/>
    <property type="molecule type" value="Genomic_DNA"/>
</dbReference>
<feature type="transmembrane region" description="Helical" evidence="1">
    <location>
        <begin position="79"/>
        <end position="98"/>
    </location>
</feature>
<keyword evidence="1" id="KW-1133">Transmembrane helix</keyword>
<gene>
    <name evidence="3" type="ORF">QRX50_22240</name>
</gene>